<dbReference type="Pfam" id="PF01569">
    <property type="entry name" value="PAP2"/>
    <property type="match status" value="1"/>
</dbReference>
<dbReference type="SUPFAM" id="SSF48317">
    <property type="entry name" value="Acid phosphatase/Vanadium-dependent haloperoxidase"/>
    <property type="match status" value="1"/>
</dbReference>
<organism evidence="3 4">
    <name type="scientific">Alistipes ihumii AP11</name>
    <dbReference type="NCBI Taxonomy" id="1211813"/>
    <lineage>
        <taxon>Bacteria</taxon>
        <taxon>Pseudomonadati</taxon>
        <taxon>Bacteroidota</taxon>
        <taxon>Bacteroidia</taxon>
        <taxon>Bacteroidales</taxon>
        <taxon>Rikenellaceae</taxon>
        <taxon>Alistipes</taxon>
    </lineage>
</organism>
<dbReference type="PANTHER" id="PTHR14969:SF13">
    <property type="entry name" value="AT30094P"/>
    <property type="match status" value="1"/>
</dbReference>
<proteinExistence type="predicted"/>
<accession>A0ABY5UZ15</accession>
<dbReference type="Proteomes" id="UP001059295">
    <property type="component" value="Chromosome"/>
</dbReference>
<feature type="transmembrane region" description="Helical" evidence="1">
    <location>
        <begin position="56"/>
        <end position="74"/>
    </location>
</feature>
<keyword evidence="1" id="KW-1133">Transmembrane helix</keyword>
<evidence type="ECO:0000256" key="1">
    <source>
        <dbReference type="SAM" id="Phobius"/>
    </source>
</evidence>
<sequence length="198" mass="22492">MWQSLLDLDRELLLALNGDGGAFWDAFFYFVTARLTWIPLYAVLLYAVWRRFGTRGLLWVVLFLGATVIADDQICNFFKHNVPKLRPTHTPGVESLVHTVRDYRGGLYGTVSAHAAISFSIALFTSVLFRRRWYAIAIFVWAALLAYSRIYLGVHYPMDILFGLLLGLSLAAVSVRLCLRRMRRTEEVSPGSSEKDAL</sequence>
<feature type="transmembrane region" description="Helical" evidence="1">
    <location>
        <begin position="160"/>
        <end position="179"/>
    </location>
</feature>
<keyword evidence="1" id="KW-0472">Membrane</keyword>
<dbReference type="GeneID" id="82891392"/>
<dbReference type="PANTHER" id="PTHR14969">
    <property type="entry name" value="SPHINGOSINE-1-PHOSPHATE PHOSPHOHYDROLASE"/>
    <property type="match status" value="1"/>
</dbReference>
<reference evidence="3" key="1">
    <citation type="journal article" date="2022" name="Cell">
        <title>Design, construction, and in vivo augmentation of a complex gut microbiome.</title>
        <authorList>
            <person name="Cheng A.G."/>
            <person name="Ho P.Y."/>
            <person name="Aranda-Diaz A."/>
            <person name="Jain S."/>
            <person name="Yu F.B."/>
            <person name="Meng X."/>
            <person name="Wang M."/>
            <person name="Iakiviak M."/>
            <person name="Nagashima K."/>
            <person name="Zhao A."/>
            <person name="Murugkar P."/>
            <person name="Patil A."/>
            <person name="Atabakhsh K."/>
            <person name="Weakley A."/>
            <person name="Yan J."/>
            <person name="Brumbaugh A.R."/>
            <person name="Higginbottom S."/>
            <person name="Dimas A."/>
            <person name="Shiver A.L."/>
            <person name="Deutschbauer A."/>
            <person name="Neff N."/>
            <person name="Sonnenburg J.L."/>
            <person name="Huang K.C."/>
            <person name="Fischbach M.A."/>
        </authorList>
    </citation>
    <scope>NUCLEOTIDE SEQUENCE</scope>
    <source>
        <strain evidence="3">AP11</strain>
    </source>
</reference>
<dbReference type="Gene3D" id="1.20.144.10">
    <property type="entry name" value="Phosphatidic acid phosphatase type 2/haloperoxidase"/>
    <property type="match status" value="1"/>
</dbReference>
<feature type="transmembrane region" description="Helical" evidence="1">
    <location>
        <begin position="26"/>
        <end position="49"/>
    </location>
</feature>
<feature type="transmembrane region" description="Helical" evidence="1">
    <location>
        <begin position="136"/>
        <end position="154"/>
    </location>
</feature>
<evidence type="ECO:0000259" key="2">
    <source>
        <dbReference type="SMART" id="SM00014"/>
    </source>
</evidence>
<protein>
    <submittedName>
        <fullName evidence="3">Phosphatase PAP2 family protein</fullName>
    </submittedName>
</protein>
<dbReference type="InterPro" id="IPR000326">
    <property type="entry name" value="PAP2/HPO"/>
</dbReference>
<dbReference type="InterPro" id="IPR036938">
    <property type="entry name" value="PAP2/HPO_sf"/>
</dbReference>
<evidence type="ECO:0000313" key="4">
    <source>
        <dbReference type="Proteomes" id="UP001059295"/>
    </source>
</evidence>
<keyword evidence="4" id="KW-1185">Reference proteome</keyword>
<gene>
    <name evidence="3" type="ORF">NQ491_06620</name>
</gene>
<evidence type="ECO:0000313" key="3">
    <source>
        <dbReference type="EMBL" id="UWN56342.1"/>
    </source>
</evidence>
<feature type="domain" description="Phosphatidic acid phosphatase type 2/haloperoxidase" evidence="2">
    <location>
        <begin position="58"/>
        <end position="175"/>
    </location>
</feature>
<dbReference type="EMBL" id="CP102294">
    <property type="protein sequence ID" value="UWN56342.1"/>
    <property type="molecule type" value="Genomic_DNA"/>
</dbReference>
<dbReference type="SMART" id="SM00014">
    <property type="entry name" value="acidPPc"/>
    <property type="match status" value="1"/>
</dbReference>
<name>A0ABY5UZ15_9BACT</name>
<dbReference type="RefSeq" id="WP_019246133.1">
    <property type="nucleotide sequence ID" value="NZ_CAPH01000013.1"/>
</dbReference>
<feature type="transmembrane region" description="Helical" evidence="1">
    <location>
        <begin position="107"/>
        <end position="129"/>
    </location>
</feature>
<keyword evidence="1" id="KW-0812">Transmembrane</keyword>